<dbReference type="PANTHER" id="PTHR48258:SF6">
    <property type="entry name" value="LEUCINE-RICH REPEAT DOMAIN, L DOMAIN-CONTAINING PROTEIN"/>
    <property type="match status" value="1"/>
</dbReference>
<dbReference type="Proteomes" id="UP000315295">
    <property type="component" value="Unassembled WGS sequence"/>
</dbReference>
<accession>A0A540LQP7</accession>
<keyword evidence="5" id="KW-1185">Reference proteome</keyword>
<sequence>MRHPADGEAWKDFDRMYPDFAADPRNVRLGLATDGFNPFGVLDQTHSTWPVVVFPYNLPPWKCMKKEYMMLTLLIGEDPGKSIDVYLRPLVDELKDLWENGVRTYDKYTGQMFTMRAAVMWTVNDFPAYAMVSGWMTKGYMACPICKENVTSSWHARKVCYLGHRRWLPWDNEWRQNDKAFHGIKETRPRPREWSGDEILDQLNLLEFGHFGKKVSKPRRSTHLNWTHKSMLFELPYWSKLKLRHNLDVMHIEKNVFDTLVGTILDIEGKTKDTIETRLDLERMGIRSSLWMKRVDSTMKKGHPFFTVKPNGKKEFFNFISSVKFPDGYASNISRCVNVRGCKFSNIKSHDCHVILQRLLPVGIRHLLPLDVVKPIVLLSRFFSQLTARCLRKSDVKQLQDDIVNVLCKFEQIFPPAFFTSMIHVMIHLPDEALLAGPVNCRWMYPIERYLGELKKCVRNRAKPEGSLVEAWVAYESLTFCAMYLQDVETAFNRPQRNNDGGVRKEKLSVFAQIARPFGDPVKGESFTKKDMEVAHWFVLNNCDEALPYLEEHEQLMKQEHPSHLYAKKHRDLFPSWFHAHMKKLKELNSPSYDEELYNLARGPLYVELFSGCHVNGVKFLGATRDDKLSTQNSGVHVPGAGDSEDIDFYGKLTSVVQLLYKDRYQVILFKCLWFDTNPHNRTSVKRDHGLLSVNTTRHWYDEDPYILATMAKQIFYLDDPKAGNGWKVVLKIDRRGLYDIPELDHDDNVADQQLSSSIELGEETLWDTNIVQEPFDVPGVPEFEISIDLGDLPQYNAPEQANEDEDEWESGNNSSEDSESYYCSSDED</sequence>
<comment type="caution">
    <text evidence="4">The sequence shown here is derived from an EMBL/GenBank/DDBJ whole genome shotgun (WGS) entry which is preliminary data.</text>
</comment>
<dbReference type="InterPro" id="IPR025452">
    <property type="entry name" value="DUF4218"/>
</dbReference>
<organism evidence="4 5">
    <name type="scientific">Malus baccata</name>
    <name type="common">Siberian crab apple</name>
    <name type="synonym">Pyrus baccata</name>
    <dbReference type="NCBI Taxonomy" id="106549"/>
    <lineage>
        <taxon>Eukaryota</taxon>
        <taxon>Viridiplantae</taxon>
        <taxon>Streptophyta</taxon>
        <taxon>Embryophyta</taxon>
        <taxon>Tracheophyta</taxon>
        <taxon>Spermatophyta</taxon>
        <taxon>Magnoliopsida</taxon>
        <taxon>eudicotyledons</taxon>
        <taxon>Gunneridae</taxon>
        <taxon>Pentapetalae</taxon>
        <taxon>rosids</taxon>
        <taxon>fabids</taxon>
        <taxon>Rosales</taxon>
        <taxon>Rosaceae</taxon>
        <taxon>Amygdaloideae</taxon>
        <taxon>Maleae</taxon>
        <taxon>Malus</taxon>
    </lineage>
</organism>
<reference evidence="4 5" key="1">
    <citation type="journal article" date="2019" name="G3 (Bethesda)">
        <title>Sequencing of a Wild Apple (Malus baccata) Genome Unravels the Differences Between Cultivated and Wild Apple Species Regarding Disease Resistance and Cold Tolerance.</title>
        <authorList>
            <person name="Chen X."/>
        </authorList>
    </citation>
    <scope>NUCLEOTIDE SEQUENCE [LARGE SCALE GENOMIC DNA]</scope>
    <source>
        <strain evidence="5">cv. Shandingzi</strain>
        <tissue evidence="4">Leaves</tissue>
    </source>
</reference>
<evidence type="ECO:0008006" key="6">
    <source>
        <dbReference type="Google" id="ProtNLM"/>
    </source>
</evidence>
<dbReference type="Pfam" id="PF13960">
    <property type="entry name" value="DUF4218"/>
    <property type="match status" value="1"/>
</dbReference>
<name>A0A540LQP7_MALBA</name>
<evidence type="ECO:0000259" key="3">
    <source>
        <dbReference type="Pfam" id="PF13960"/>
    </source>
</evidence>
<evidence type="ECO:0000313" key="5">
    <source>
        <dbReference type="Proteomes" id="UP000315295"/>
    </source>
</evidence>
<dbReference type="InterPro" id="IPR004242">
    <property type="entry name" value="Transposase_21"/>
</dbReference>
<dbReference type="EMBL" id="VIEB01000499">
    <property type="protein sequence ID" value="TQD88807.1"/>
    <property type="molecule type" value="Genomic_DNA"/>
</dbReference>
<evidence type="ECO:0000313" key="4">
    <source>
        <dbReference type="EMBL" id="TQD88807.1"/>
    </source>
</evidence>
<dbReference type="Pfam" id="PF13952">
    <property type="entry name" value="DUF4216"/>
    <property type="match status" value="1"/>
</dbReference>
<dbReference type="InterPro" id="IPR025312">
    <property type="entry name" value="DUF4216"/>
</dbReference>
<gene>
    <name evidence="4" type="ORF">C1H46_025625</name>
</gene>
<feature type="domain" description="DUF4218" evidence="3">
    <location>
        <begin position="386"/>
        <end position="498"/>
    </location>
</feature>
<dbReference type="STRING" id="106549.A0A540LQP7"/>
<protein>
    <recommendedName>
        <fullName evidence="6">DUF4218 domain-containing protein</fullName>
    </recommendedName>
</protein>
<dbReference type="PANTHER" id="PTHR48258">
    <property type="entry name" value="DUF4218 DOMAIN-CONTAINING PROTEIN-RELATED"/>
    <property type="match status" value="1"/>
</dbReference>
<evidence type="ECO:0000256" key="1">
    <source>
        <dbReference type="SAM" id="MobiDB-lite"/>
    </source>
</evidence>
<feature type="domain" description="DUF4216" evidence="2">
    <location>
        <begin position="658"/>
        <end position="730"/>
    </location>
</feature>
<evidence type="ECO:0000259" key="2">
    <source>
        <dbReference type="Pfam" id="PF13952"/>
    </source>
</evidence>
<proteinExistence type="predicted"/>
<feature type="region of interest" description="Disordered" evidence="1">
    <location>
        <begin position="789"/>
        <end position="829"/>
    </location>
</feature>
<feature type="compositionally biased region" description="Low complexity" evidence="1">
    <location>
        <begin position="811"/>
        <end position="829"/>
    </location>
</feature>
<dbReference type="AlphaFoldDB" id="A0A540LQP7"/>
<dbReference type="Pfam" id="PF02992">
    <property type="entry name" value="Transposase_21"/>
    <property type="match status" value="1"/>
</dbReference>